<evidence type="ECO:0000256" key="1">
    <source>
        <dbReference type="SAM" id="Phobius"/>
    </source>
</evidence>
<name>A0ABS8DIB2_9FIRM</name>
<accession>A0ABS8DIB2</accession>
<protein>
    <recommendedName>
        <fullName evidence="4">ATP synthase protein MI25</fullName>
    </recommendedName>
</protein>
<evidence type="ECO:0000313" key="2">
    <source>
        <dbReference type="EMBL" id="MCB7388177.1"/>
    </source>
</evidence>
<feature type="transmembrane region" description="Helical" evidence="1">
    <location>
        <begin position="7"/>
        <end position="26"/>
    </location>
</feature>
<organism evidence="2 3">
    <name type="scientific">Bariatricus massiliensis</name>
    <dbReference type="NCBI Taxonomy" id="1745713"/>
    <lineage>
        <taxon>Bacteria</taxon>
        <taxon>Bacillati</taxon>
        <taxon>Bacillota</taxon>
        <taxon>Clostridia</taxon>
        <taxon>Lachnospirales</taxon>
        <taxon>Lachnospiraceae</taxon>
        <taxon>Bariatricus</taxon>
    </lineage>
</organism>
<dbReference type="Proteomes" id="UP001299546">
    <property type="component" value="Unassembled WGS sequence"/>
</dbReference>
<keyword evidence="3" id="KW-1185">Reference proteome</keyword>
<keyword evidence="1" id="KW-1133">Transmembrane helix</keyword>
<keyword evidence="1" id="KW-0472">Membrane</keyword>
<dbReference type="EMBL" id="JAJCIS010000009">
    <property type="protein sequence ID" value="MCB7388177.1"/>
    <property type="molecule type" value="Genomic_DNA"/>
</dbReference>
<dbReference type="RefSeq" id="WP_066730582.1">
    <property type="nucleotide sequence ID" value="NZ_JAJCIQ010000009.1"/>
</dbReference>
<evidence type="ECO:0000313" key="3">
    <source>
        <dbReference type="Proteomes" id="UP001299546"/>
    </source>
</evidence>
<reference evidence="2 3" key="1">
    <citation type="submission" date="2021-10" db="EMBL/GenBank/DDBJ databases">
        <title>Collection of gut derived symbiotic bacterial strains cultured from healthy donors.</title>
        <authorList>
            <person name="Lin H."/>
            <person name="Littmann E."/>
            <person name="Kohout C."/>
            <person name="Pamer E.G."/>
        </authorList>
    </citation>
    <scope>NUCLEOTIDE SEQUENCE [LARGE SCALE GENOMIC DNA]</scope>
    <source>
        <strain evidence="2 3">DFI.1.165</strain>
    </source>
</reference>
<feature type="transmembrane region" description="Helical" evidence="1">
    <location>
        <begin position="32"/>
        <end position="53"/>
    </location>
</feature>
<comment type="caution">
    <text evidence="2">The sequence shown here is derived from an EMBL/GenBank/DDBJ whole genome shotgun (WGS) entry which is preliminary data.</text>
</comment>
<sequence length="82" mass="9066">MKYIIRIIQVSTLLGGAEFMLMLLFGDLTESVKPVVLGAVLVSLIIFGLLDIIGRKLESKRNKVSSTLALIKTKGDYDDRII</sequence>
<evidence type="ECO:0008006" key="4">
    <source>
        <dbReference type="Google" id="ProtNLM"/>
    </source>
</evidence>
<gene>
    <name evidence="2" type="ORF">LIZ65_12870</name>
</gene>
<proteinExistence type="predicted"/>
<keyword evidence="1" id="KW-0812">Transmembrane</keyword>